<dbReference type="Gene3D" id="2.40.240.130">
    <property type="match status" value="1"/>
</dbReference>
<evidence type="ECO:0000256" key="2">
    <source>
        <dbReference type="PROSITE-ProRule" id="PRU00069"/>
    </source>
</evidence>
<dbReference type="AlphaFoldDB" id="A0A914DCB3"/>
<dbReference type="Gene3D" id="1.10.167.10">
    <property type="entry name" value="Regulator of G-protein Signalling 4, domain 2"/>
    <property type="match status" value="1"/>
</dbReference>
<dbReference type="GO" id="GO:0016055">
    <property type="term" value="P:Wnt signaling pathway"/>
    <property type="evidence" value="ECO:0007669"/>
    <property type="project" value="UniProtKB-KW"/>
</dbReference>
<dbReference type="GO" id="GO:0060090">
    <property type="term" value="F:molecular adaptor activity"/>
    <property type="evidence" value="ECO:0007669"/>
    <property type="project" value="TreeGrafter"/>
</dbReference>
<proteinExistence type="predicted"/>
<evidence type="ECO:0000259" key="4">
    <source>
        <dbReference type="PROSITE" id="PS50841"/>
    </source>
</evidence>
<dbReference type="InterPro" id="IPR001158">
    <property type="entry name" value="DIX"/>
</dbReference>
<dbReference type="SUPFAM" id="SSF54236">
    <property type="entry name" value="Ubiquitin-like"/>
    <property type="match status" value="1"/>
</dbReference>
<name>A0A914DCB3_9BILA</name>
<feature type="region of interest" description="Disordered" evidence="3">
    <location>
        <begin position="161"/>
        <end position="189"/>
    </location>
</feature>
<sequence>MAPTLAPHIHWAERLEYVLDDGDALQVFLNWLKNDTTMSEHPVYLHFSIIAYKNKCSTNDPRTFELSENIFNKFLRVNGGLCAFIPDAVREGIGSKLKQMSSMAPDAALFDTSLPYIDAYLRRQHALFVRSEEFLEFVNAMSASCYSDMGVLPGASTSAPITSRFAPPPSGVTPPTLPSRRHRRTHQETPKLTAEALMKSQFDRENALGESTVEKLFKQTTKYPYVCNATTSKNDSAVSSSFSSDANRRTGANSAHKLAVLREEHRRENPITATILPRPERNEIGEKFDHFSEEGRKIFAELLIKKLTILSAKKKHSDAMNEQLKEIEQKKFSARDVIKANACENIAADVDDDDDVENYVKQRMIDDSMKASPSQQSPTIPMSIRSRRRSPKSTSPERIPYYPQPAMPPLMTQSCMNHYGLTGFAPPPAAALGCPSTRPCRYPYGFSPTPGAVPGFAKTPGAMNPLRYDQDCDTSGIGSMTTTLLSNTSSIQEKHRAAIFQKARELSSANTNPMTASTTNTPPMANRTIEATEKPLFSTTITQKKRTHDFSSLPRLKSSSGRAMAADLITISYKDKEGVPVVAYVPRSNLTLKEFRKLLSISSKHKKQFFFKSSCEDDSAPYQLLLINDDSAVLPVFEGKITAECKSLSDSE</sequence>
<dbReference type="InterPro" id="IPR043581">
    <property type="entry name" value="Axin-like"/>
</dbReference>
<dbReference type="WBParaSite" id="ACRNAN_scaffold2320.g32536.t1">
    <property type="protein sequence ID" value="ACRNAN_scaffold2320.g32536.t1"/>
    <property type="gene ID" value="ACRNAN_scaffold2320.g32536"/>
</dbReference>
<evidence type="ECO:0000313" key="6">
    <source>
        <dbReference type="WBParaSite" id="ACRNAN_scaffold2320.g32536.t1"/>
    </source>
</evidence>
<dbReference type="SUPFAM" id="SSF48097">
    <property type="entry name" value="Regulator of G-protein signaling, RGS"/>
    <property type="match status" value="1"/>
</dbReference>
<dbReference type="GO" id="GO:0008013">
    <property type="term" value="F:beta-catenin binding"/>
    <property type="evidence" value="ECO:0007669"/>
    <property type="project" value="TreeGrafter"/>
</dbReference>
<dbReference type="GO" id="GO:0090090">
    <property type="term" value="P:negative regulation of canonical Wnt signaling pathway"/>
    <property type="evidence" value="ECO:0007669"/>
    <property type="project" value="InterPro"/>
</dbReference>
<dbReference type="InterPro" id="IPR038207">
    <property type="entry name" value="DIX_dom_sf"/>
</dbReference>
<dbReference type="InterPro" id="IPR029071">
    <property type="entry name" value="Ubiquitin-like_domsf"/>
</dbReference>
<dbReference type="InterPro" id="IPR044926">
    <property type="entry name" value="RGS_subdomain_2"/>
</dbReference>
<evidence type="ECO:0000256" key="3">
    <source>
        <dbReference type="SAM" id="MobiDB-lite"/>
    </source>
</evidence>
<dbReference type="Pfam" id="PF00778">
    <property type="entry name" value="DIX"/>
    <property type="match status" value="1"/>
</dbReference>
<dbReference type="GO" id="GO:0019901">
    <property type="term" value="F:protein kinase binding"/>
    <property type="evidence" value="ECO:0007669"/>
    <property type="project" value="TreeGrafter"/>
</dbReference>
<evidence type="ECO:0000313" key="5">
    <source>
        <dbReference type="Proteomes" id="UP000887540"/>
    </source>
</evidence>
<dbReference type="GO" id="GO:0048468">
    <property type="term" value="P:cell development"/>
    <property type="evidence" value="ECO:0007669"/>
    <property type="project" value="TreeGrafter"/>
</dbReference>
<dbReference type="GO" id="GO:0032436">
    <property type="term" value="P:positive regulation of proteasomal ubiquitin-dependent protein catabolic process"/>
    <property type="evidence" value="ECO:0007669"/>
    <property type="project" value="TreeGrafter"/>
</dbReference>
<feature type="domain" description="DIX" evidence="4">
    <location>
        <begin position="565"/>
        <end position="649"/>
    </location>
</feature>
<dbReference type="PANTHER" id="PTHR46102">
    <property type="entry name" value="AXIN"/>
    <property type="match status" value="1"/>
</dbReference>
<keyword evidence="5" id="KW-1185">Reference proteome</keyword>
<keyword evidence="1 2" id="KW-0879">Wnt signaling pathway</keyword>
<reference evidence="6" key="1">
    <citation type="submission" date="2022-11" db="UniProtKB">
        <authorList>
            <consortium name="WormBaseParasite"/>
        </authorList>
    </citation>
    <scope>IDENTIFICATION</scope>
</reference>
<dbReference type="GO" id="GO:0030877">
    <property type="term" value="C:beta-catenin destruction complex"/>
    <property type="evidence" value="ECO:0007669"/>
    <property type="project" value="TreeGrafter"/>
</dbReference>
<dbReference type="InterPro" id="IPR036305">
    <property type="entry name" value="RGS_sf"/>
</dbReference>
<accession>A0A914DCB3</accession>
<organism evidence="5 6">
    <name type="scientific">Acrobeloides nanus</name>
    <dbReference type="NCBI Taxonomy" id="290746"/>
    <lineage>
        <taxon>Eukaryota</taxon>
        <taxon>Metazoa</taxon>
        <taxon>Ecdysozoa</taxon>
        <taxon>Nematoda</taxon>
        <taxon>Chromadorea</taxon>
        <taxon>Rhabditida</taxon>
        <taxon>Tylenchina</taxon>
        <taxon>Cephalobomorpha</taxon>
        <taxon>Cephaloboidea</taxon>
        <taxon>Cephalobidae</taxon>
        <taxon>Acrobeloides</taxon>
    </lineage>
</organism>
<evidence type="ECO:0000256" key="1">
    <source>
        <dbReference type="ARBA" id="ARBA00022687"/>
    </source>
</evidence>
<protein>
    <submittedName>
        <fullName evidence="6">DIX domain-containing protein</fullName>
    </submittedName>
</protein>
<dbReference type="PROSITE" id="PS50841">
    <property type="entry name" value="DIX"/>
    <property type="match status" value="1"/>
</dbReference>
<feature type="region of interest" description="Disordered" evidence="3">
    <location>
        <begin position="365"/>
        <end position="404"/>
    </location>
</feature>
<dbReference type="Proteomes" id="UP000887540">
    <property type="component" value="Unplaced"/>
</dbReference>
<dbReference type="GO" id="GO:0005634">
    <property type="term" value="C:nucleus"/>
    <property type="evidence" value="ECO:0007669"/>
    <property type="project" value="TreeGrafter"/>
</dbReference>
<feature type="compositionally biased region" description="Pro residues" evidence="3">
    <location>
        <begin position="166"/>
        <end position="177"/>
    </location>
</feature>
<dbReference type="PANTHER" id="PTHR46102:SF2">
    <property type="entry name" value="AXIN"/>
    <property type="match status" value="1"/>
</dbReference>
<dbReference type="GO" id="GO:0005886">
    <property type="term" value="C:plasma membrane"/>
    <property type="evidence" value="ECO:0007669"/>
    <property type="project" value="TreeGrafter"/>
</dbReference>
<dbReference type="GO" id="GO:0031625">
    <property type="term" value="F:ubiquitin protein ligase binding"/>
    <property type="evidence" value="ECO:0007669"/>
    <property type="project" value="TreeGrafter"/>
</dbReference>